<sequence>MNIHTDTHRNLAEALTPLPAGPASDVHSPEEGQRQRGSSSMLRILLLSGLLAVGGLVYWRADLPDLAALSTWAGRLLDAEASTAGSQANSAAAVSPAPVSTTSTVSPAALPVFSRPAEITGSGYVTVQDYASVFAKYEGTITQLFVELGDHVQTGQILVEVSDPGAQFALQTALIDQGLAELRFETRRIELEQTSRDFDRINSLLAKETVTERATQDAATALELARTALKQAEQDMRMADLKVQIAQEHVDELIIRAPVSGIVTQLSARVGNSVLARVDTIRDTDNLMVITDTTSVYLDAEVAETNVSRLRVGLSGEAVLDGFPDQPFAVHVTGISPVVSAERGTISLRLALDTPPEGMRPNMAARIRIALGDT</sequence>
<keyword evidence="2" id="KW-0175">Coiled coil</keyword>
<feature type="coiled-coil region" evidence="2">
    <location>
        <begin position="222"/>
        <end position="249"/>
    </location>
</feature>
<dbReference type="Gene3D" id="2.40.30.170">
    <property type="match status" value="1"/>
</dbReference>
<evidence type="ECO:0000259" key="6">
    <source>
        <dbReference type="Pfam" id="PF25954"/>
    </source>
</evidence>
<organism evidence="7 8">
    <name type="scientific">Phaeobacter gallaeciensis</name>
    <dbReference type="NCBI Taxonomy" id="60890"/>
    <lineage>
        <taxon>Bacteria</taxon>
        <taxon>Pseudomonadati</taxon>
        <taxon>Pseudomonadota</taxon>
        <taxon>Alphaproteobacteria</taxon>
        <taxon>Rhodobacterales</taxon>
        <taxon>Roseobacteraceae</taxon>
        <taxon>Phaeobacter</taxon>
    </lineage>
</organism>
<evidence type="ECO:0000256" key="1">
    <source>
        <dbReference type="ARBA" id="ARBA00009477"/>
    </source>
</evidence>
<dbReference type="PANTHER" id="PTHR30469:SF15">
    <property type="entry name" value="HLYD FAMILY OF SECRETION PROTEINS"/>
    <property type="match status" value="1"/>
</dbReference>
<evidence type="ECO:0000313" key="7">
    <source>
        <dbReference type="EMBL" id="ATF06105.1"/>
    </source>
</evidence>
<keyword evidence="4" id="KW-1133">Transmembrane helix</keyword>
<dbReference type="Proteomes" id="UP000217545">
    <property type="component" value="Chromosome"/>
</dbReference>
<feature type="domain" description="Multidrug resistance protein MdtA-like barrel-sandwich hybrid" evidence="5">
    <location>
        <begin position="131"/>
        <end position="276"/>
    </location>
</feature>
<proteinExistence type="inferred from homology"/>
<dbReference type="AlphaFoldDB" id="A0AAC9Z9R7"/>
<dbReference type="NCBIfam" id="TIGR01730">
    <property type="entry name" value="RND_mfp"/>
    <property type="match status" value="1"/>
</dbReference>
<evidence type="ECO:0000259" key="5">
    <source>
        <dbReference type="Pfam" id="PF25917"/>
    </source>
</evidence>
<keyword evidence="4" id="KW-0812">Transmembrane</keyword>
<dbReference type="InterPro" id="IPR058792">
    <property type="entry name" value="Beta-barrel_RND_2"/>
</dbReference>
<evidence type="ECO:0000256" key="4">
    <source>
        <dbReference type="SAM" id="Phobius"/>
    </source>
</evidence>
<keyword evidence="4" id="KW-0472">Membrane</keyword>
<dbReference type="InterPro" id="IPR006143">
    <property type="entry name" value="RND_pump_MFP"/>
</dbReference>
<dbReference type="RefSeq" id="WP_024097462.1">
    <property type="nucleotide sequence ID" value="NZ_CP010588.1"/>
</dbReference>
<evidence type="ECO:0000256" key="2">
    <source>
        <dbReference type="SAM" id="Coils"/>
    </source>
</evidence>
<dbReference type="GO" id="GO:1990281">
    <property type="term" value="C:efflux pump complex"/>
    <property type="evidence" value="ECO:0007669"/>
    <property type="project" value="TreeGrafter"/>
</dbReference>
<feature type="region of interest" description="Disordered" evidence="3">
    <location>
        <begin position="1"/>
        <end position="35"/>
    </location>
</feature>
<name>A0AAC9Z9R7_9RHOB</name>
<feature type="compositionally biased region" description="Basic and acidic residues" evidence="3">
    <location>
        <begin position="1"/>
        <end position="11"/>
    </location>
</feature>
<dbReference type="GeneID" id="31846434"/>
<dbReference type="InterPro" id="IPR058625">
    <property type="entry name" value="MdtA-like_BSH"/>
</dbReference>
<reference evidence="7 8" key="1">
    <citation type="journal article" date="2017" name="Front. Microbiol.">
        <title>Phaeobacter piscinae sp. nov., a species of the Roseobacter group and potential aquaculture probiont.</title>
        <authorList>
            <person name="Sonnenschein E.C."/>
            <person name="Phippen C.B.W."/>
            <person name="Nielsen K.F."/>
            <person name="Mateiu R.V."/>
            <person name="Melchiorsen J."/>
            <person name="Gram L."/>
            <person name="Overmann J."/>
            <person name="Freese H.M."/>
        </authorList>
    </citation>
    <scope>NUCLEOTIDE SEQUENCE [LARGE SCALE GENOMIC DNA]</scope>
    <source>
        <strain evidence="7 8">P63</strain>
    </source>
</reference>
<protein>
    <submittedName>
        <fullName evidence="7">RND family efflux transporter, MFP subunit</fullName>
    </submittedName>
</protein>
<gene>
    <name evidence="7" type="ORF">PhaeoP63_02036</name>
</gene>
<dbReference type="GO" id="GO:0015562">
    <property type="term" value="F:efflux transmembrane transporter activity"/>
    <property type="evidence" value="ECO:0007669"/>
    <property type="project" value="TreeGrafter"/>
</dbReference>
<evidence type="ECO:0000256" key="3">
    <source>
        <dbReference type="SAM" id="MobiDB-lite"/>
    </source>
</evidence>
<dbReference type="PANTHER" id="PTHR30469">
    <property type="entry name" value="MULTIDRUG RESISTANCE PROTEIN MDTA"/>
    <property type="match status" value="1"/>
</dbReference>
<accession>A0AAC9Z9R7</accession>
<feature type="transmembrane region" description="Helical" evidence="4">
    <location>
        <begin position="44"/>
        <end position="61"/>
    </location>
</feature>
<dbReference type="EMBL" id="CP010784">
    <property type="protein sequence ID" value="ATF06105.1"/>
    <property type="molecule type" value="Genomic_DNA"/>
</dbReference>
<dbReference type="Pfam" id="PF25954">
    <property type="entry name" value="Beta-barrel_RND_2"/>
    <property type="match status" value="1"/>
</dbReference>
<feature type="domain" description="CusB-like beta-barrel" evidence="6">
    <location>
        <begin position="296"/>
        <end position="370"/>
    </location>
</feature>
<dbReference type="SUPFAM" id="SSF111369">
    <property type="entry name" value="HlyD-like secretion proteins"/>
    <property type="match status" value="1"/>
</dbReference>
<comment type="similarity">
    <text evidence="1">Belongs to the membrane fusion protein (MFP) (TC 8.A.1) family.</text>
</comment>
<evidence type="ECO:0000313" key="8">
    <source>
        <dbReference type="Proteomes" id="UP000217545"/>
    </source>
</evidence>
<dbReference type="Gene3D" id="2.40.50.100">
    <property type="match status" value="1"/>
</dbReference>
<dbReference type="Pfam" id="PF25917">
    <property type="entry name" value="BSH_RND"/>
    <property type="match status" value="1"/>
</dbReference>